<dbReference type="Pfam" id="PF07803">
    <property type="entry name" value="GSG-1"/>
    <property type="match status" value="1"/>
</dbReference>
<dbReference type="FunFam" id="1.20.140.150:FF:000037">
    <property type="entry name" value="GSG1 like 2"/>
    <property type="match status" value="1"/>
</dbReference>
<evidence type="ECO:0000256" key="5">
    <source>
        <dbReference type="ARBA" id="ARBA00023136"/>
    </source>
</evidence>
<comment type="similarity">
    <text evidence="2">Belongs to the GSG1 family.</text>
</comment>
<protein>
    <submittedName>
        <fullName evidence="7">GSG1-like 2</fullName>
    </submittedName>
</protein>
<comment type="subcellular location">
    <subcellularLocation>
        <location evidence="1">Membrane</location>
        <topology evidence="1">Multi-pass membrane protein</topology>
    </subcellularLocation>
</comment>
<dbReference type="InterPro" id="IPR050579">
    <property type="entry name" value="PMP-22/EMP/MP20-like"/>
</dbReference>
<dbReference type="GeneTree" id="ENSGT01050000244814"/>
<reference evidence="7" key="2">
    <citation type="submission" date="2025-09" db="UniProtKB">
        <authorList>
            <consortium name="Ensembl"/>
        </authorList>
    </citation>
    <scope>IDENTIFICATION</scope>
</reference>
<evidence type="ECO:0000256" key="2">
    <source>
        <dbReference type="ARBA" id="ARBA00007425"/>
    </source>
</evidence>
<dbReference type="AlphaFoldDB" id="A0A8C6QP14"/>
<dbReference type="Ensembl" id="ENSNGAT00000010845.1">
    <property type="protein sequence ID" value="ENSNGAP00000006148.1"/>
    <property type="gene ID" value="ENSNGAG00000008992.1"/>
</dbReference>
<dbReference type="GO" id="GO:0005886">
    <property type="term" value="C:plasma membrane"/>
    <property type="evidence" value="ECO:0007669"/>
    <property type="project" value="TreeGrafter"/>
</dbReference>
<evidence type="ECO:0000256" key="1">
    <source>
        <dbReference type="ARBA" id="ARBA00004141"/>
    </source>
</evidence>
<dbReference type="Gene3D" id="1.20.140.150">
    <property type="match status" value="1"/>
</dbReference>
<evidence type="ECO:0000313" key="7">
    <source>
        <dbReference type="Ensembl" id="ENSNGAP00000006148.1"/>
    </source>
</evidence>
<dbReference type="Proteomes" id="UP000694381">
    <property type="component" value="Unassembled WGS sequence"/>
</dbReference>
<evidence type="ECO:0000256" key="3">
    <source>
        <dbReference type="ARBA" id="ARBA00022692"/>
    </source>
</evidence>
<gene>
    <name evidence="7" type="primary">Gsg1l2</name>
</gene>
<accession>A0A8C6QP14</accession>
<evidence type="ECO:0000256" key="4">
    <source>
        <dbReference type="ARBA" id="ARBA00022989"/>
    </source>
</evidence>
<name>A0A8C6QP14_NANGA</name>
<feature type="transmembrane region" description="Helical" evidence="6">
    <location>
        <begin position="162"/>
        <end position="188"/>
    </location>
</feature>
<proteinExistence type="inferred from homology"/>
<evidence type="ECO:0000256" key="6">
    <source>
        <dbReference type="SAM" id="Phobius"/>
    </source>
</evidence>
<dbReference type="PANTHER" id="PTHR10671">
    <property type="entry name" value="EPITHELIAL MEMBRANE PROTEIN-RELATED"/>
    <property type="match status" value="1"/>
</dbReference>
<feature type="transmembrane region" description="Helical" evidence="6">
    <location>
        <begin position="12"/>
        <end position="32"/>
    </location>
</feature>
<dbReference type="OMA" id="PGGQHCI"/>
<dbReference type="InterPro" id="IPR012478">
    <property type="entry name" value="GSG-1"/>
</dbReference>
<reference evidence="7" key="1">
    <citation type="submission" date="2025-08" db="UniProtKB">
        <authorList>
            <consortium name="Ensembl"/>
        </authorList>
    </citation>
    <scope>IDENTIFICATION</scope>
</reference>
<keyword evidence="5 6" id="KW-0472">Membrane</keyword>
<dbReference type="PANTHER" id="PTHR10671:SF40">
    <property type="entry name" value="GERM CELL-SPECIFIC GENE 1-LIKE PROTEIN 2"/>
    <property type="match status" value="1"/>
</dbReference>
<evidence type="ECO:0000313" key="8">
    <source>
        <dbReference type="Proteomes" id="UP000694381"/>
    </source>
</evidence>
<keyword evidence="8" id="KW-1185">Reference proteome</keyword>
<organism evidence="7 8">
    <name type="scientific">Nannospalax galili</name>
    <name type="common">Northern Israeli blind subterranean mole rat</name>
    <name type="synonym">Spalax galili</name>
    <dbReference type="NCBI Taxonomy" id="1026970"/>
    <lineage>
        <taxon>Eukaryota</taxon>
        <taxon>Metazoa</taxon>
        <taxon>Chordata</taxon>
        <taxon>Craniata</taxon>
        <taxon>Vertebrata</taxon>
        <taxon>Euteleostomi</taxon>
        <taxon>Mammalia</taxon>
        <taxon>Eutheria</taxon>
        <taxon>Euarchontoglires</taxon>
        <taxon>Glires</taxon>
        <taxon>Rodentia</taxon>
        <taxon>Myomorpha</taxon>
        <taxon>Muroidea</taxon>
        <taxon>Spalacidae</taxon>
        <taxon>Spalacinae</taxon>
        <taxon>Nannospalax</taxon>
    </lineage>
</organism>
<keyword evidence="3 6" id="KW-0812">Transmembrane</keyword>
<sequence length="292" mass="32419">MVRARWQWVLTLLSIYLALAISLIAMGSSHWYEGTQRMTLPLCQDPFGGLNCIHFGRTSSSSGRRRDDQAVQYIWETGDDKFIQRMFHAGLWESCEEILSSTGEQCRSFSRLVPAEDQGVLWLSIGAEVLEIFLILTVALLLGSRVSCYSSGCNWQTVDASVAILMALAGLLDMVAHMMYTTIFQITVNLGPEDWRPQTWEFGWSHCLAWGFFALCMAVSVATMSRYTIAHTECLEKTRTQKGSCHPQHNTSQPEASQRVWQTGAAPSPAGLVLTKVFGHLPSGVTGKVSVC</sequence>
<keyword evidence="4 6" id="KW-1133">Transmembrane helix</keyword>
<feature type="transmembrane region" description="Helical" evidence="6">
    <location>
        <begin position="120"/>
        <end position="142"/>
    </location>
</feature>
<feature type="transmembrane region" description="Helical" evidence="6">
    <location>
        <begin position="208"/>
        <end position="229"/>
    </location>
</feature>